<dbReference type="EMBL" id="JAHFXF010000682">
    <property type="protein sequence ID" value="KAG9683830.1"/>
    <property type="molecule type" value="Genomic_DNA"/>
</dbReference>
<dbReference type="Proteomes" id="UP000779574">
    <property type="component" value="Unassembled WGS sequence"/>
</dbReference>
<feature type="compositionally biased region" description="Polar residues" evidence="2">
    <location>
        <begin position="244"/>
        <end position="253"/>
    </location>
</feature>
<gene>
    <name evidence="3" type="ORF">KCU76_g12838</name>
</gene>
<keyword evidence="1" id="KW-0175">Coiled coil</keyword>
<evidence type="ECO:0000256" key="1">
    <source>
        <dbReference type="SAM" id="Coils"/>
    </source>
</evidence>
<protein>
    <submittedName>
        <fullName evidence="3">Uncharacterized protein</fullName>
    </submittedName>
</protein>
<feature type="region of interest" description="Disordered" evidence="2">
    <location>
        <begin position="216"/>
        <end position="256"/>
    </location>
</feature>
<evidence type="ECO:0000256" key="2">
    <source>
        <dbReference type="SAM" id="MobiDB-lite"/>
    </source>
</evidence>
<dbReference type="OrthoDB" id="3933355at2759"/>
<comment type="caution">
    <text evidence="3">The sequence shown here is derived from an EMBL/GenBank/DDBJ whole genome shotgun (WGS) entry which is preliminary data.</text>
</comment>
<evidence type="ECO:0000313" key="4">
    <source>
        <dbReference type="Proteomes" id="UP000779574"/>
    </source>
</evidence>
<evidence type="ECO:0000313" key="3">
    <source>
        <dbReference type="EMBL" id="KAG9683830.1"/>
    </source>
</evidence>
<feature type="non-terminal residue" evidence="3">
    <location>
        <position position="1"/>
    </location>
</feature>
<reference evidence="3" key="2">
    <citation type="submission" date="2021-08" db="EMBL/GenBank/DDBJ databases">
        <authorList>
            <person name="Gostincar C."/>
            <person name="Sun X."/>
            <person name="Song Z."/>
            <person name="Gunde-Cimerman N."/>
        </authorList>
    </citation>
    <scope>NUCLEOTIDE SEQUENCE</scope>
    <source>
        <strain evidence="3">EXF-9911</strain>
    </source>
</reference>
<feature type="coiled-coil region" evidence="1">
    <location>
        <begin position="353"/>
        <end position="402"/>
    </location>
</feature>
<reference evidence="3" key="1">
    <citation type="journal article" date="2021" name="J Fungi (Basel)">
        <title>Virulence traits and population genomics of the black yeast Aureobasidium melanogenum.</title>
        <authorList>
            <person name="Cernosa A."/>
            <person name="Sun X."/>
            <person name="Gostincar C."/>
            <person name="Fang C."/>
            <person name="Gunde-Cimerman N."/>
            <person name="Song Z."/>
        </authorList>
    </citation>
    <scope>NUCLEOTIDE SEQUENCE</scope>
    <source>
        <strain evidence="3">EXF-9911</strain>
    </source>
</reference>
<accession>A0A9P8E8M4</accession>
<dbReference type="AlphaFoldDB" id="A0A9P8E8M4"/>
<organism evidence="3 4">
    <name type="scientific">Aureobasidium melanogenum</name>
    <name type="common">Aureobasidium pullulans var. melanogenum</name>
    <dbReference type="NCBI Taxonomy" id="46634"/>
    <lineage>
        <taxon>Eukaryota</taxon>
        <taxon>Fungi</taxon>
        <taxon>Dikarya</taxon>
        <taxon>Ascomycota</taxon>
        <taxon>Pezizomycotina</taxon>
        <taxon>Dothideomycetes</taxon>
        <taxon>Dothideomycetidae</taxon>
        <taxon>Dothideales</taxon>
        <taxon>Saccotheciaceae</taxon>
        <taxon>Aureobasidium</taxon>
    </lineage>
</organism>
<sequence length="456" mass="50962">MASNIRTSSKTLVQVCEDPHNGSILHEIYMNLVFDQDTFHCKLSTDVNLVEPDKKPVPIYLVLDAANVGAICLPKSEDVPPNVANAFVKKARCSTASDLVSLQFTLTQKVHLIVPKSALQKKTSTVTDVDNLLRLGQCDTFTIYVPSKSINQVDLPGLCKALGQGAIIPSERHLDTLYEGAGYKVIMCLDDLWTFNRPENPPPYDLSTTSAISGAIDSEPASQSDSRDTSSSRKRGKRRIASPVSRQTPSKRQLLTEKAVPEPWELAFAALSAEFAILREQVQQLQRAPVVDAGTQTDPFVDHAPESCSMPDPHYSSPSQASTVENSIEERLLMVEDSVLEEQFWRALSDEKLENTDKQLALLDEKLENTNKQIRQELDLECSGLKTAVEILNTRHDELQQEFKEDIDTQKLDLQVKLEEFIDDRLENVEEAVKHDVRVAFENASYKVDVDLGWLE</sequence>
<name>A0A9P8E8M4_AURME</name>
<proteinExistence type="predicted"/>